<dbReference type="Proteomes" id="UP000050525">
    <property type="component" value="Unassembled WGS sequence"/>
</dbReference>
<sequence length="551" mass="62567">MQLTSQLSQILAGLDGRGHPAQGERDRHRQAEEKKQKVGLLGAGSISSPWLTEEENIQGKMEPPTVLMCRILAVLSVMKLGLKPAAVVGQKKVAGVVGQEVTLPCSFTHKIPSVTWKYQKRSENTGQQESQEDTVIKYYKDVFKGKAPMANRSELITESFSLKVKKLTPSDVGEYTCESGKDRRDTVQLVVFDITWFSTKYLPHNGNLLLSLKQYPSAQNKITVTWWDNKHMEVTSKQSQTGQYSLQKSGLRITDSGTWKCKIELQFLPGNLEIPFDVKVIGFGDLESEIQYAAVNTTASFSYSLNLQEVRWTGSFKGRLDWKAKTNDKYQEIMNFNFTNQRLTLPKQIKHFGFKGDEKSFSKLDVELSKVLFEDAGWYQCRVTFDFGHVETAIHLVVMTVSATPAGPLSKGAEVTLHCQLSALPSQKGLLIWHRVNGTDEESKQVMHREVEVKARTAGLWRCSFILETKTLISADYMLEEAVEWNIYVLIAAITGASVALLLFVSLCTFICIAWQRRKRRAKRMVRVRRDLLENRMCQCQHRLRNDYFEA</sequence>
<evidence type="ECO:0000313" key="4">
    <source>
        <dbReference type="EMBL" id="KYO22309.1"/>
    </source>
</evidence>
<dbReference type="Pfam" id="PF07686">
    <property type="entry name" value="V-set"/>
    <property type="match status" value="1"/>
</dbReference>
<dbReference type="InterPro" id="IPR003599">
    <property type="entry name" value="Ig_sub"/>
</dbReference>
<evidence type="ECO:0000256" key="2">
    <source>
        <dbReference type="SAM" id="Phobius"/>
    </source>
</evidence>
<evidence type="ECO:0000313" key="5">
    <source>
        <dbReference type="Proteomes" id="UP000050525"/>
    </source>
</evidence>
<dbReference type="Pfam" id="PF12104">
    <property type="entry name" value="Tcell_CD4_C"/>
    <property type="match status" value="1"/>
</dbReference>
<comment type="caution">
    <text evidence="4">The sequence shown here is derived from an EMBL/GenBank/DDBJ whole genome shotgun (WGS) entry which is preliminary data.</text>
</comment>
<keyword evidence="2" id="KW-1133">Transmembrane helix</keyword>
<keyword evidence="2" id="KW-0472">Membrane</keyword>
<feature type="compositionally biased region" description="Basic and acidic residues" evidence="1">
    <location>
        <begin position="16"/>
        <end position="36"/>
    </location>
</feature>
<keyword evidence="2" id="KW-0812">Transmembrane</keyword>
<dbReference type="InterPro" id="IPR007110">
    <property type="entry name" value="Ig-like_dom"/>
</dbReference>
<dbReference type="PANTHER" id="PTHR11422:SF0">
    <property type="entry name" value="T-CELL SURFACE GLYCOPROTEIN CD4"/>
    <property type="match status" value="1"/>
</dbReference>
<evidence type="ECO:0000256" key="1">
    <source>
        <dbReference type="SAM" id="MobiDB-lite"/>
    </source>
</evidence>
<feature type="transmembrane region" description="Helical" evidence="2">
    <location>
        <begin position="487"/>
        <end position="515"/>
    </location>
</feature>
<proteinExistence type="predicted"/>
<dbReference type="InterPro" id="IPR015274">
    <property type="entry name" value="CD4-extracel"/>
</dbReference>
<dbReference type="STRING" id="8496.A0A151MCU8"/>
<dbReference type="InterPro" id="IPR036179">
    <property type="entry name" value="Ig-like_dom_sf"/>
</dbReference>
<evidence type="ECO:0000259" key="3">
    <source>
        <dbReference type="PROSITE" id="PS50835"/>
    </source>
</evidence>
<protein>
    <submittedName>
        <fullName evidence="4">T-cell surface glycoprotein CD4</fullName>
    </submittedName>
</protein>
<keyword evidence="5" id="KW-1185">Reference proteome</keyword>
<organism evidence="4 5">
    <name type="scientific">Alligator mississippiensis</name>
    <name type="common">American alligator</name>
    <dbReference type="NCBI Taxonomy" id="8496"/>
    <lineage>
        <taxon>Eukaryota</taxon>
        <taxon>Metazoa</taxon>
        <taxon>Chordata</taxon>
        <taxon>Craniata</taxon>
        <taxon>Vertebrata</taxon>
        <taxon>Euteleostomi</taxon>
        <taxon>Archelosauria</taxon>
        <taxon>Archosauria</taxon>
        <taxon>Crocodylia</taxon>
        <taxon>Alligatoridae</taxon>
        <taxon>Alligatorinae</taxon>
        <taxon>Alligator</taxon>
    </lineage>
</organism>
<accession>A0A151MCU8</accession>
<reference evidence="4 5" key="1">
    <citation type="journal article" date="2012" name="Genome Biol.">
        <title>Sequencing three crocodilian genomes to illuminate the evolution of archosaurs and amniotes.</title>
        <authorList>
            <person name="St John J.A."/>
            <person name="Braun E.L."/>
            <person name="Isberg S.R."/>
            <person name="Miles L.G."/>
            <person name="Chong A.Y."/>
            <person name="Gongora J."/>
            <person name="Dalzell P."/>
            <person name="Moran C."/>
            <person name="Bed'hom B."/>
            <person name="Abzhanov A."/>
            <person name="Burgess S.C."/>
            <person name="Cooksey A.M."/>
            <person name="Castoe T.A."/>
            <person name="Crawford N.G."/>
            <person name="Densmore L.D."/>
            <person name="Drew J.C."/>
            <person name="Edwards S.V."/>
            <person name="Faircloth B.C."/>
            <person name="Fujita M.K."/>
            <person name="Greenwold M.J."/>
            <person name="Hoffmann F.G."/>
            <person name="Howard J.M."/>
            <person name="Iguchi T."/>
            <person name="Janes D.E."/>
            <person name="Khan S.Y."/>
            <person name="Kohno S."/>
            <person name="de Koning A.J."/>
            <person name="Lance S.L."/>
            <person name="McCarthy F.M."/>
            <person name="McCormack J.E."/>
            <person name="Merchant M.E."/>
            <person name="Peterson D.G."/>
            <person name="Pollock D.D."/>
            <person name="Pourmand N."/>
            <person name="Raney B.J."/>
            <person name="Roessler K.A."/>
            <person name="Sanford J.R."/>
            <person name="Sawyer R.H."/>
            <person name="Schmidt C.J."/>
            <person name="Triplett E.W."/>
            <person name="Tuberville T.D."/>
            <person name="Venegas-Anaya M."/>
            <person name="Howard J.T."/>
            <person name="Jarvis E.D."/>
            <person name="Guillette L.J.Jr."/>
            <person name="Glenn T.C."/>
            <person name="Green R.E."/>
            <person name="Ray D.A."/>
        </authorList>
    </citation>
    <scope>NUCLEOTIDE SEQUENCE [LARGE SCALE GENOMIC DNA]</scope>
    <source>
        <strain evidence="4">KSC_2009_1</strain>
    </source>
</reference>
<dbReference type="AlphaFoldDB" id="A0A151MCU8"/>
<dbReference type="SUPFAM" id="SSF48726">
    <property type="entry name" value="Immunoglobulin"/>
    <property type="match status" value="3"/>
</dbReference>
<dbReference type="PANTHER" id="PTHR11422">
    <property type="entry name" value="T-CELL SURFACE GLYCOPROTEIN CD4"/>
    <property type="match status" value="1"/>
</dbReference>
<feature type="region of interest" description="Disordered" evidence="1">
    <location>
        <begin position="14"/>
        <end position="38"/>
    </location>
</feature>
<dbReference type="InterPro" id="IPR013783">
    <property type="entry name" value="Ig-like_fold"/>
</dbReference>
<dbReference type="Gene3D" id="2.60.40.10">
    <property type="entry name" value="Immunoglobulins"/>
    <property type="match status" value="3"/>
</dbReference>
<dbReference type="Pfam" id="PF09191">
    <property type="entry name" value="CD4-extracel"/>
    <property type="match status" value="1"/>
</dbReference>
<name>A0A151MCU8_ALLMI</name>
<dbReference type="Gene3D" id="1.20.5.900">
    <property type="entry name" value="transmembrane domain of human cd4"/>
    <property type="match status" value="1"/>
</dbReference>
<dbReference type="eggNOG" id="ENOG502S2HD">
    <property type="taxonomic scope" value="Eukaryota"/>
</dbReference>
<dbReference type="InterPro" id="IPR021963">
    <property type="entry name" value="Tcell_CD4_Cterm"/>
</dbReference>
<dbReference type="EMBL" id="AKHW03006231">
    <property type="protein sequence ID" value="KYO22309.1"/>
    <property type="molecule type" value="Genomic_DNA"/>
</dbReference>
<dbReference type="SMART" id="SM00409">
    <property type="entry name" value="IG"/>
    <property type="match status" value="3"/>
</dbReference>
<dbReference type="InterPro" id="IPR013106">
    <property type="entry name" value="Ig_V-set"/>
</dbReference>
<dbReference type="PROSITE" id="PS50835">
    <property type="entry name" value="IG_LIKE"/>
    <property type="match status" value="1"/>
</dbReference>
<feature type="domain" description="Ig-like" evidence="3">
    <location>
        <begin position="84"/>
        <end position="188"/>
    </location>
</feature>
<gene>
    <name evidence="4" type="primary">CD4</name>
    <name evidence="4" type="ORF">Y1Q_0002909</name>
</gene>